<name>A0A562T8G2_9HYPH</name>
<evidence type="ECO:0000313" key="1">
    <source>
        <dbReference type="EMBL" id="TWI89474.1"/>
    </source>
</evidence>
<protein>
    <submittedName>
        <fullName evidence="1">SnoaL-like protein</fullName>
    </submittedName>
</protein>
<dbReference type="SUPFAM" id="SSF54427">
    <property type="entry name" value="NTF2-like"/>
    <property type="match status" value="1"/>
</dbReference>
<comment type="caution">
    <text evidence="1">The sequence shown here is derived from an EMBL/GenBank/DDBJ whole genome shotgun (WGS) entry which is preliminary data.</text>
</comment>
<dbReference type="RefSeq" id="WP_145342124.1">
    <property type="nucleotide sequence ID" value="NZ_SMLY01000063.1"/>
</dbReference>
<keyword evidence="2" id="KW-1185">Reference proteome</keyword>
<dbReference type="OrthoDB" id="1163083at2"/>
<dbReference type="Gene3D" id="3.10.450.50">
    <property type="match status" value="1"/>
</dbReference>
<dbReference type="EMBL" id="VLLF01000003">
    <property type="protein sequence ID" value="TWI89474.1"/>
    <property type="molecule type" value="Genomic_DNA"/>
</dbReference>
<reference evidence="1 2" key="1">
    <citation type="submission" date="2019-07" db="EMBL/GenBank/DDBJ databases">
        <title>Genomic Encyclopedia of Archaeal and Bacterial Type Strains, Phase II (KMG-II): from individual species to whole genera.</title>
        <authorList>
            <person name="Goeker M."/>
        </authorList>
    </citation>
    <scope>NUCLEOTIDE SEQUENCE [LARGE SCALE GENOMIC DNA]</scope>
    <source>
        <strain evidence="1 2">ATCC BAA-252</strain>
    </source>
</reference>
<proteinExistence type="predicted"/>
<evidence type="ECO:0000313" key="2">
    <source>
        <dbReference type="Proteomes" id="UP000320593"/>
    </source>
</evidence>
<gene>
    <name evidence="1" type="ORF">JM93_01677</name>
</gene>
<organism evidence="1 2">
    <name type="scientific">Roseibium hamelinense</name>
    <dbReference type="NCBI Taxonomy" id="150831"/>
    <lineage>
        <taxon>Bacteria</taxon>
        <taxon>Pseudomonadati</taxon>
        <taxon>Pseudomonadota</taxon>
        <taxon>Alphaproteobacteria</taxon>
        <taxon>Hyphomicrobiales</taxon>
        <taxon>Stappiaceae</taxon>
        <taxon>Roseibium</taxon>
    </lineage>
</organism>
<dbReference type="Proteomes" id="UP000320593">
    <property type="component" value="Unassembled WGS sequence"/>
</dbReference>
<dbReference type="InterPro" id="IPR032710">
    <property type="entry name" value="NTF2-like_dom_sf"/>
</dbReference>
<accession>A0A562T8G2</accession>
<sequence>MDAQLETQDYSGFSEELQLWLSGLHGADIGTILNKLIAEDCVFYSPVIHAPQTGKQLTFMYLYSAYKVLLKEGKFSYRRIVEQGRDAVLEFETELDGIYVNGVDMMRFNEAGQITEFKVMLRPMKALEKTRQLMMEQLEALK</sequence>
<dbReference type="AlphaFoldDB" id="A0A562T8G2"/>